<keyword evidence="2" id="KW-1185">Reference proteome</keyword>
<accession>A0A2I1HQN3</accession>
<dbReference type="AlphaFoldDB" id="A0A2I1HQN3"/>
<proteinExistence type="predicted"/>
<name>A0A2I1HQN3_9GLOM</name>
<dbReference type="EMBL" id="LLXI01005017">
    <property type="protein sequence ID" value="PKY61177.1"/>
    <property type="molecule type" value="Genomic_DNA"/>
</dbReference>
<gene>
    <name evidence="1" type="ORF">RhiirA4_485791</name>
</gene>
<protein>
    <submittedName>
        <fullName evidence="1">Uncharacterized protein</fullName>
    </submittedName>
</protein>
<reference evidence="1 2" key="1">
    <citation type="submission" date="2015-10" db="EMBL/GenBank/DDBJ databases">
        <title>Genome analyses suggest a sexual origin of heterokaryosis in a supposedly ancient asexual fungus.</title>
        <authorList>
            <person name="Ropars J."/>
            <person name="Sedzielewska K."/>
            <person name="Noel J."/>
            <person name="Charron P."/>
            <person name="Farinelli L."/>
            <person name="Marton T."/>
            <person name="Kruger M."/>
            <person name="Pelin A."/>
            <person name="Brachmann A."/>
            <person name="Corradi N."/>
        </authorList>
    </citation>
    <scope>NUCLEOTIDE SEQUENCE [LARGE SCALE GENOMIC DNA]</scope>
    <source>
        <strain evidence="1 2">A4</strain>
    </source>
</reference>
<comment type="caution">
    <text evidence="1">The sequence shown here is derived from an EMBL/GenBank/DDBJ whole genome shotgun (WGS) entry which is preliminary data.</text>
</comment>
<sequence>MLGGTKVKINFSNDGVGFLGVWINNNADFKFHNICIESTVKMINIMRRKKLTAKECIYLWNSVVIAMVEYQLQCTVLKEVLLYNLDSRIRNLIKSKCNLATYTNNAIIHDKDFLDYNRFTVLRTIFIKGKGIVKLENKFFKGLDCDEDTIYLYTDASKKENKNSIGWVKMNTSNLKVFLLLNKAEAKVEIYTDNMTVHKIWKQLFNREELMWSLQRKFGIFNL</sequence>
<evidence type="ECO:0000313" key="1">
    <source>
        <dbReference type="EMBL" id="PKY61177.1"/>
    </source>
</evidence>
<evidence type="ECO:0000313" key="2">
    <source>
        <dbReference type="Proteomes" id="UP000234323"/>
    </source>
</evidence>
<dbReference type="Proteomes" id="UP000234323">
    <property type="component" value="Unassembled WGS sequence"/>
</dbReference>
<organism evidence="1 2">
    <name type="scientific">Rhizophagus irregularis</name>
    <dbReference type="NCBI Taxonomy" id="588596"/>
    <lineage>
        <taxon>Eukaryota</taxon>
        <taxon>Fungi</taxon>
        <taxon>Fungi incertae sedis</taxon>
        <taxon>Mucoromycota</taxon>
        <taxon>Glomeromycotina</taxon>
        <taxon>Glomeromycetes</taxon>
        <taxon>Glomerales</taxon>
        <taxon>Glomeraceae</taxon>
        <taxon>Rhizophagus</taxon>
    </lineage>
</organism>